<sequence>MLCWETPSSHFEIPYPEALGLGPLNTPQIAPLRCETSTGATLRHSLVLAHIAMSICRMLMEHNDMPVLLSPEPSYIGRSQSSARRFDNSFRNVAGVKASVSQELFLHTGHLHSCYRNKVFHWLLL</sequence>
<accession>A0A8T2NAI8</accession>
<reference evidence="1" key="1">
    <citation type="thesis" date="2021" institute="BYU ScholarsArchive" country="Provo, UT, USA">
        <title>Applications of and Algorithms for Genome Assembly and Genomic Analyses with an Emphasis on Marine Teleosts.</title>
        <authorList>
            <person name="Pickett B.D."/>
        </authorList>
    </citation>
    <scope>NUCLEOTIDE SEQUENCE</scope>
    <source>
        <strain evidence="1">HI-2016</strain>
    </source>
</reference>
<evidence type="ECO:0000313" key="1">
    <source>
        <dbReference type="EMBL" id="KAG9337335.1"/>
    </source>
</evidence>
<proteinExistence type="predicted"/>
<dbReference type="Proteomes" id="UP000824540">
    <property type="component" value="Unassembled WGS sequence"/>
</dbReference>
<dbReference type="EMBL" id="JAFBMS010000090">
    <property type="protein sequence ID" value="KAG9337335.1"/>
    <property type="molecule type" value="Genomic_DNA"/>
</dbReference>
<organism evidence="1 2">
    <name type="scientific">Albula glossodonta</name>
    <name type="common">roundjaw bonefish</name>
    <dbReference type="NCBI Taxonomy" id="121402"/>
    <lineage>
        <taxon>Eukaryota</taxon>
        <taxon>Metazoa</taxon>
        <taxon>Chordata</taxon>
        <taxon>Craniata</taxon>
        <taxon>Vertebrata</taxon>
        <taxon>Euteleostomi</taxon>
        <taxon>Actinopterygii</taxon>
        <taxon>Neopterygii</taxon>
        <taxon>Teleostei</taxon>
        <taxon>Albuliformes</taxon>
        <taxon>Albulidae</taxon>
        <taxon>Albula</taxon>
    </lineage>
</organism>
<name>A0A8T2NAI8_9TELE</name>
<comment type="caution">
    <text evidence="1">The sequence shown here is derived from an EMBL/GenBank/DDBJ whole genome shotgun (WGS) entry which is preliminary data.</text>
</comment>
<protein>
    <submittedName>
        <fullName evidence="1">Uncharacterized protein</fullName>
    </submittedName>
</protein>
<evidence type="ECO:0000313" key="2">
    <source>
        <dbReference type="Proteomes" id="UP000824540"/>
    </source>
</evidence>
<dbReference type="AlphaFoldDB" id="A0A8T2NAI8"/>
<gene>
    <name evidence="1" type="ORF">JZ751_028903</name>
</gene>
<keyword evidence="2" id="KW-1185">Reference proteome</keyword>